<comment type="caution">
    <text evidence="1">The sequence shown here is derived from an EMBL/GenBank/DDBJ whole genome shotgun (WGS) entry which is preliminary data.</text>
</comment>
<evidence type="ECO:0008006" key="3">
    <source>
        <dbReference type="Google" id="ProtNLM"/>
    </source>
</evidence>
<reference evidence="1 2" key="1">
    <citation type="submission" date="2014-02" db="EMBL/GenBank/DDBJ databases">
        <title>The small core and large imbalanced accessory genome model reveals a collaborative survival strategy of Sorangium cellulosum strains in nature.</title>
        <authorList>
            <person name="Han K."/>
            <person name="Peng R."/>
            <person name="Blom J."/>
            <person name="Li Y.-Z."/>
        </authorList>
    </citation>
    <scope>NUCLEOTIDE SEQUENCE [LARGE SCALE GENOMIC DNA]</scope>
    <source>
        <strain evidence="1 2">So0157-25</strain>
    </source>
</reference>
<protein>
    <recommendedName>
        <fullName evidence="3">DUF5050 domain-containing protein</fullName>
    </recommendedName>
</protein>
<dbReference type="AlphaFoldDB" id="A0A150PCB0"/>
<dbReference type="Gene3D" id="2.120.10.30">
    <property type="entry name" value="TolB, C-terminal domain"/>
    <property type="match status" value="1"/>
</dbReference>
<dbReference type="InterPro" id="IPR011042">
    <property type="entry name" value="6-blade_b-propeller_TolB-like"/>
</dbReference>
<dbReference type="SUPFAM" id="SSF63825">
    <property type="entry name" value="YWTD domain"/>
    <property type="match status" value="2"/>
</dbReference>
<organism evidence="1 2">
    <name type="scientific">Sorangium cellulosum</name>
    <name type="common">Polyangium cellulosum</name>
    <dbReference type="NCBI Taxonomy" id="56"/>
    <lineage>
        <taxon>Bacteria</taxon>
        <taxon>Pseudomonadati</taxon>
        <taxon>Myxococcota</taxon>
        <taxon>Polyangia</taxon>
        <taxon>Polyangiales</taxon>
        <taxon>Polyangiaceae</taxon>
        <taxon>Sorangium</taxon>
    </lineage>
</organism>
<name>A0A150PCB0_SORCE</name>
<dbReference type="Proteomes" id="UP000075420">
    <property type="component" value="Unassembled WGS sequence"/>
</dbReference>
<feature type="non-terminal residue" evidence="1">
    <location>
        <position position="1"/>
    </location>
</feature>
<sequence>CVPGRSCLGGTCVEGRFTPVTLTTATEGHQARGIALDLDAARVLWVSGTRSVVFATENAANGSTEPLAELGSGTRVSMLTRAGGSLFISEWATSDLRRMPLEGNITVATVATAEGAGRYWEPVVGNGWIYWITGVPREPEQDPEAPDTPRQIWAARADQADQRGLPVLGGDMNVGGLALDATHLYWTAMELGGAQVTVWRMALGEPSEPESIASIGIDPDERPGDIEVGERLYWIAGANIYAADKDGSGAGVLAAADYPRRLVVDSTFVYWYTPGAKQIRRVRTSGGATETLADTSFIGGLVQDCGALYWTTVGSAESPSTVHRLAK</sequence>
<evidence type="ECO:0000313" key="2">
    <source>
        <dbReference type="Proteomes" id="UP000075420"/>
    </source>
</evidence>
<gene>
    <name evidence="1" type="ORF">BE08_21645</name>
</gene>
<dbReference type="EMBL" id="JELY01002191">
    <property type="protein sequence ID" value="KYF53305.1"/>
    <property type="molecule type" value="Genomic_DNA"/>
</dbReference>
<evidence type="ECO:0000313" key="1">
    <source>
        <dbReference type="EMBL" id="KYF53305.1"/>
    </source>
</evidence>
<accession>A0A150PCB0</accession>
<proteinExistence type="predicted"/>